<dbReference type="Pfam" id="PF11741">
    <property type="entry name" value="AMIN"/>
    <property type="match status" value="1"/>
</dbReference>
<dbReference type="CDD" id="cd01347">
    <property type="entry name" value="ligand_gated_channel"/>
    <property type="match status" value="1"/>
</dbReference>
<keyword evidence="10 14" id="KW-0798">TonB box</keyword>
<dbReference type="InterPro" id="IPR037066">
    <property type="entry name" value="Plug_dom_sf"/>
</dbReference>
<accession>A0ABX2D1A3</accession>
<evidence type="ECO:0000256" key="11">
    <source>
        <dbReference type="ARBA" id="ARBA00023136"/>
    </source>
</evidence>
<evidence type="ECO:0000259" key="18">
    <source>
        <dbReference type="Pfam" id="PF07715"/>
    </source>
</evidence>
<dbReference type="Proteomes" id="UP000702425">
    <property type="component" value="Unassembled WGS sequence"/>
</dbReference>
<evidence type="ECO:0000256" key="10">
    <source>
        <dbReference type="ARBA" id="ARBA00023077"/>
    </source>
</evidence>
<feature type="domain" description="AMIN" evidence="19">
    <location>
        <begin position="169"/>
        <end position="264"/>
    </location>
</feature>
<dbReference type="SUPFAM" id="SSF56935">
    <property type="entry name" value="Porins"/>
    <property type="match status" value="1"/>
</dbReference>
<feature type="signal peptide" evidence="16">
    <location>
        <begin position="1"/>
        <end position="22"/>
    </location>
</feature>
<feature type="domain" description="TonB-dependent receptor-like beta-barrel" evidence="17">
    <location>
        <begin position="470"/>
        <end position="911"/>
    </location>
</feature>
<evidence type="ECO:0000256" key="15">
    <source>
        <dbReference type="SAM" id="MobiDB-lite"/>
    </source>
</evidence>
<name>A0ABX2D1A3_9CYAN</name>
<keyword evidence="4 13" id="KW-1134">Transmembrane beta strand</keyword>
<comment type="subcellular location">
    <subcellularLocation>
        <location evidence="1 13">Cell outer membrane</location>
        <topology evidence="1 13">Multi-pass membrane protein</topology>
    </subcellularLocation>
</comment>
<dbReference type="InterPro" id="IPR021731">
    <property type="entry name" value="AMIN_dom"/>
</dbReference>
<proteinExistence type="inferred from homology"/>
<feature type="domain" description="TonB-dependent receptor plug" evidence="18">
    <location>
        <begin position="298"/>
        <end position="395"/>
    </location>
</feature>
<evidence type="ECO:0000256" key="5">
    <source>
        <dbReference type="ARBA" id="ARBA00022496"/>
    </source>
</evidence>
<dbReference type="RefSeq" id="WP_172188859.1">
    <property type="nucleotide sequence ID" value="NZ_CAWPPK010000270.1"/>
</dbReference>
<dbReference type="PANTHER" id="PTHR32552">
    <property type="entry name" value="FERRICHROME IRON RECEPTOR-RELATED"/>
    <property type="match status" value="1"/>
</dbReference>
<dbReference type="InterPro" id="IPR000531">
    <property type="entry name" value="Beta-barrel_TonB"/>
</dbReference>
<dbReference type="Pfam" id="PF07715">
    <property type="entry name" value="Plug"/>
    <property type="match status" value="1"/>
</dbReference>
<keyword evidence="5" id="KW-0410">Iron transport</keyword>
<dbReference type="PROSITE" id="PS52016">
    <property type="entry name" value="TONB_DEPENDENT_REC_3"/>
    <property type="match status" value="1"/>
</dbReference>
<evidence type="ECO:0000256" key="13">
    <source>
        <dbReference type="PROSITE-ProRule" id="PRU01360"/>
    </source>
</evidence>
<keyword evidence="12 13" id="KW-0998">Cell outer membrane</keyword>
<evidence type="ECO:0000256" key="16">
    <source>
        <dbReference type="SAM" id="SignalP"/>
    </source>
</evidence>
<evidence type="ECO:0000256" key="3">
    <source>
        <dbReference type="ARBA" id="ARBA00022448"/>
    </source>
</evidence>
<sequence>MKLYLSLGCVVLLSVGIAPSVAAEAAKEDLTEFERSIAPAPIEIHRESDELPQQQPAIATGLQLEIPIQVKSLIKSQKLETQQTAADDSRQPNPELTQNISNSDDRSTSIPNPPPVAAALSIPTTSIHKVNEIEQPSTSAEGLLPRKQPSFSFSSGVQISQSIVQVTGVRLNSTPAGLEVILETASGQVLQANTRAEGKTLIAEIANAQLALPGGGEFNAENPFEGINSVTVTAVDAVSIRIIITGQENLPTAGVVRSDSGLVLSVSTKKIQITVTAGQQTPYRAPNASTATRTDTPTRDIPQSIQVVPQEVIEDQQVTRLDEALRNVSGVTVGGDATGRGGSFGLRGFDKAPILRDGFRRYGLFETFPEVANLDRVEVLKGPASILYGEIQPGGLINLVSKQPLSEPFYEAELQLGNLSFIRPRFDISGPLTSDRSLLYRLNGLYRTSENFVDYDQDNQRFFIGPTLAWKISDRADLTVSLEYTDDKRAADDGLPVVGNRVVDVPRDRVAGEPDDRVDAQYFNVGYNFEYRFSDNWKLRNAFRYSSYNFDFNVVALPIFFDEETAEVNRFFASQDGQDKNYALQTNIVGEFATGSVEHTLIFGADISYNDERLVAVGDFITPQTLNIFNPVYRKVLKPDEDALPNFGGNDVETSRYGFYVQDQISIFDNLKLLAGLRYDTAEQKNRVIPGTSNPDASETTQNYDDFSPRVGIVYQPIPEVSLYASYSRSFNPGSATTAGGGLIEPETGSGYEVGVKAELLDRRLAATVAYFDIKKQNVAVTDPNNSLFSIASGEQQSRGVELDISGQILPGWNIIGAYAYTDAEVTADTDRELVGNRLFNVPKHSASLWTTYEIQSGELQGLGFGLGFNFVGERQGDLPNSFQADSYFLPNAAVFYQRDNWRAAINIKNLFNVNYIESVTGSRASGNKPGEPLTVIASFTVQL</sequence>
<evidence type="ECO:0000256" key="14">
    <source>
        <dbReference type="RuleBase" id="RU003357"/>
    </source>
</evidence>
<evidence type="ECO:0000256" key="4">
    <source>
        <dbReference type="ARBA" id="ARBA00022452"/>
    </source>
</evidence>
<dbReference type="Gene3D" id="2.40.170.20">
    <property type="entry name" value="TonB-dependent receptor, beta-barrel domain"/>
    <property type="match status" value="1"/>
</dbReference>
<evidence type="ECO:0000256" key="8">
    <source>
        <dbReference type="ARBA" id="ARBA00023004"/>
    </source>
</evidence>
<dbReference type="EMBL" id="SRRZ01000056">
    <property type="protein sequence ID" value="NQE35450.1"/>
    <property type="molecule type" value="Genomic_DNA"/>
</dbReference>
<dbReference type="NCBIfam" id="TIGR01783">
    <property type="entry name" value="TonB-siderophor"/>
    <property type="match status" value="1"/>
</dbReference>
<dbReference type="Gene3D" id="2.170.130.10">
    <property type="entry name" value="TonB-dependent receptor, plug domain"/>
    <property type="match status" value="1"/>
</dbReference>
<evidence type="ECO:0000256" key="12">
    <source>
        <dbReference type="ARBA" id="ARBA00023237"/>
    </source>
</evidence>
<organism evidence="20 21">
    <name type="scientific">Microcoleus asticus IPMA8</name>
    <dbReference type="NCBI Taxonomy" id="2563858"/>
    <lineage>
        <taxon>Bacteria</taxon>
        <taxon>Bacillati</taxon>
        <taxon>Cyanobacteriota</taxon>
        <taxon>Cyanophyceae</taxon>
        <taxon>Oscillatoriophycideae</taxon>
        <taxon>Oscillatoriales</taxon>
        <taxon>Microcoleaceae</taxon>
        <taxon>Microcoleus</taxon>
        <taxon>Microcoleus asticus</taxon>
    </lineage>
</organism>
<keyword evidence="6 13" id="KW-0812">Transmembrane</keyword>
<reference evidence="20 21" key="1">
    <citation type="journal article" date="2020" name="Sci. Rep.">
        <title>A novel cyanobacterial geosmin producer, revising GeoA distribution and dispersion patterns in Bacteria.</title>
        <authorList>
            <person name="Churro C."/>
            <person name="Semedo-Aguiar A.P."/>
            <person name="Silva A.D."/>
            <person name="Pereira-Leal J.B."/>
            <person name="Leite R.B."/>
        </authorList>
    </citation>
    <scope>NUCLEOTIDE SEQUENCE [LARGE SCALE GENOMIC DNA]</scope>
    <source>
        <strain evidence="20 21">IPMA8</strain>
    </source>
</reference>
<keyword evidence="11 13" id="KW-0472">Membrane</keyword>
<keyword evidence="21" id="KW-1185">Reference proteome</keyword>
<evidence type="ECO:0000256" key="9">
    <source>
        <dbReference type="ARBA" id="ARBA00023065"/>
    </source>
</evidence>
<evidence type="ECO:0000256" key="7">
    <source>
        <dbReference type="ARBA" id="ARBA00022729"/>
    </source>
</evidence>
<evidence type="ECO:0000313" key="21">
    <source>
        <dbReference type="Proteomes" id="UP000702425"/>
    </source>
</evidence>
<keyword evidence="20" id="KW-0675">Receptor</keyword>
<keyword evidence="9" id="KW-0406">Ion transport</keyword>
<protein>
    <submittedName>
        <fullName evidence="20">Ferrichrome-iron receptor</fullName>
    </submittedName>
</protein>
<dbReference type="InterPro" id="IPR010105">
    <property type="entry name" value="TonB_sidphr_rcpt"/>
</dbReference>
<feature type="region of interest" description="Disordered" evidence="15">
    <location>
        <begin position="81"/>
        <end position="118"/>
    </location>
</feature>
<keyword evidence="7 16" id="KW-0732">Signal</keyword>
<dbReference type="InterPro" id="IPR036942">
    <property type="entry name" value="Beta-barrel_TonB_sf"/>
</dbReference>
<comment type="caution">
    <text evidence="20">The sequence shown here is derived from an EMBL/GenBank/DDBJ whole genome shotgun (WGS) entry which is preliminary data.</text>
</comment>
<feature type="compositionally biased region" description="Polar residues" evidence="15">
    <location>
        <begin position="81"/>
        <end position="102"/>
    </location>
</feature>
<keyword evidence="8" id="KW-0408">Iron</keyword>
<keyword evidence="3 13" id="KW-0813">Transport</keyword>
<evidence type="ECO:0000256" key="6">
    <source>
        <dbReference type="ARBA" id="ARBA00022692"/>
    </source>
</evidence>
<dbReference type="Pfam" id="PF00593">
    <property type="entry name" value="TonB_dep_Rec_b-barrel"/>
    <property type="match status" value="1"/>
</dbReference>
<evidence type="ECO:0000259" key="17">
    <source>
        <dbReference type="Pfam" id="PF00593"/>
    </source>
</evidence>
<evidence type="ECO:0000259" key="19">
    <source>
        <dbReference type="Pfam" id="PF11741"/>
    </source>
</evidence>
<evidence type="ECO:0000256" key="1">
    <source>
        <dbReference type="ARBA" id="ARBA00004571"/>
    </source>
</evidence>
<dbReference type="InterPro" id="IPR039426">
    <property type="entry name" value="TonB-dep_rcpt-like"/>
</dbReference>
<dbReference type="PANTHER" id="PTHR32552:SF68">
    <property type="entry name" value="FERRICHROME OUTER MEMBRANE TRANSPORTER_PHAGE RECEPTOR"/>
    <property type="match status" value="1"/>
</dbReference>
<evidence type="ECO:0000256" key="2">
    <source>
        <dbReference type="ARBA" id="ARBA00009810"/>
    </source>
</evidence>
<dbReference type="InterPro" id="IPR012910">
    <property type="entry name" value="Plug_dom"/>
</dbReference>
<comment type="similarity">
    <text evidence="2 13 14">Belongs to the TonB-dependent receptor family.</text>
</comment>
<gene>
    <name evidence="20" type="primary">fhuA_1</name>
    <name evidence="20" type="ORF">E5S67_03182</name>
</gene>
<feature type="chain" id="PRO_5045539651" evidence="16">
    <location>
        <begin position="23"/>
        <end position="944"/>
    </location>
</feature>
<evidence type="ECO:0000313" key="20">
    <source>
        <dbReference type="EMBL" id="NQE35450.1"/>
    </source>
</evidence>